<dbReference type="InterPro" id="IPR007554">
    <property type="entry name" value="Glycerophosphate_synth"/>
</dbReference>
<evidence type="ECO:0000256" key="5">
    <source>
        <dbReference type="ARBA" id="ARBA00022944"/>
    </source>
</evidence>
<evidence type="ECO:0000256" key="2">
    <source>
        <dbReference type="ARBA" id="ARBA00010488"/>
    </source>
</evidence>
<dbReference type="EMBL" id="QLOE01000005">
    <property type="protein sequence ID" value="RAO79064.1"/>
    <property type="molecule type" value="Genomic_DNA"/>
</dbReference>
<evidence type="ECO:0000313" key="7">
    <source>
        <dbReference type="EMBL" id="RAO79064.1"/>
    </source>
</evidence>
<dbReference type="OrthoDB" id="46222at2157"/>
<dbReference type="RefSeq" id="WP_112093945.1">
    <property type="nucleotide sequence ID" value="NZ_QLOE01000005.1"/>
</dbReference>
<dbReference type="Proteomes" id="UP000249782">
    <property type="component" value="Unassembled WGS sequence"/>
</dbReference>
<accession>A0A328PI01</accession>
<comment type="caution">
    <text evidence="7">The sequence shown here is derived from an EMBL/GenBank/DDBJ whole genome shotgun (WGS) entry which is preliminary data.</text>
</comment>
<dbReference type="Pfam" id="PF04464">
    <property type="entry name" value="Glyphos_transf"/>
    <property type="match status" value="1"/>
</dbReference>
<name>A0A328PI01_9EURY</name>
<evidence type="ECO:0000313" key="8">
    <source>
        <dbReference type="Proteomes" id="UP000249782"/>
    </source>
</evidence>
<keyword evidence="8" id="KW-1185">Reference proteome</keyword>
<dbReference type="GO" id="GO:0047355">
    <property type="term" value="F:CDP-glycerol glycerophosphotransferase activity"/>
    <property type="evidence" value="ECO:0007669"/>
    <property type="project" value="InterPro"/>
</dbReference>
<organism evidence="7 8">
    <name type="scientific">Methanothermobacter tenebrarum</name>
    <dbReference type="NCBI Taxonomy" id="680118"/>
    <lineage>
        <taxon>Archaea</taxon>
        <taxon>Methanobacteriati</taxon>
        <taxon>Methanobacteriota</taxon>
        <taxon>Methanomada group</taxon>
        <taxon>Methanobacteria</taxon>
        <taxon>Methanobacteriales</taxon>
        <taxon>Methanobacteriaceae</taxon>
        <taxon>Methanothermobacter</taxon>
    </lineage>
</organism>
<dbReference type="PANTHER" id="PTHR37316">
    <property type="entry name" value="TEICHOIC ACID GLYCEROL-PHOSPHATE PRIMASE"/>
    <property type="match status" value="1"/>
</dbReference>
<sequence>MEGNTFIDFLLNSWTGNVVISIFKFINGLIPKKDDQILFESVPDFSDNPLQLYNYIRSSNTSYKPLWVVDEIREDFKVPQYKRNTLGELWQFLRSKYIVTSHGYHLFLKGKNQVYVNLWHGMPLKTMGYAENNPQILPPKSDDDNYYLIATSTIMRNALAACFNQDPRRIFITGQPRNDKIFKDCPEDLIPGFNEYTIILYAPTYRENGSDFLFPDFDKDRFQKFLKEHKILFFVKLHPLERAYNMEFFKEMENVIILEDRMLRERQLDLYDFLPCADILVTDYSSIYFDFLLLDKPIVFAVPDLEEYKKQRGFILEPYDFWTPGPKVKVFEEFLEEIGKFIKNPNYYSQERKTINDLVNYYKDDKSSKRVYELVWGSL</sequence>
<keyword evidence="3" id="KW-1003">Cell membrane</keyword>
<keyword evidence="6" id="KW-0472">Membrane</keyword>
<evidence type="ECO:0000256" key="3">
    <source>
        <dbReference type="ARBA" id="ARBA00022475"/>
    </source>
</evidence>
<dbReference type="PANTHER" id="PTHR37316:SF3">
    <property type="entry name" value="TEICHOIC ACID GLYCEROL-PHOSPHATE TRANSFERASE"/>
    <property type="match status" value="1"/>
</dbReference>
<reference evidence="7 8" key="1">
    <citation type="submission" date="2018-06" db="EMBL/GenBank/DDBJ databases">
        <title>Draft genome sequence of hyperthermophilic methanogen Methanothermobacter tenebrarum sp. MCM-B 1447.</title>
        <authorList>
            <person name="Pore S.D."/>
            <person name="Dagar S."/>
            <person name="Dhakephalkar P.K."/>
        </authorList>
    </citation>
    <scope>NUCLEOTIDE SEQUENCE [LARGE SCALE GENOMIC DNA]</scope>
    <source>
        <strain evidence="7 8">MCM B 1447</strain>
    </source>
</reference>
<dbReference type="Gene3D" id="3.40.50.12580">
    <property type="match status" value="1"/>
</dbReference>
<evidence type="ECO:0000256" key="6">
    <source>
        <dbReference type="ARBA" id="ARBA00023136"/>
    </source>
</evidence>
<dbReference type="SUPFAM" id="SSF53756">
    <property type="entry name" value="UDP-Glycosyltransferase/glycogen phosphorylase"/>
    <property type="match status" value="1"/>
</dbReference>
<dbReference type="GO" id="GO:0005886">
    <property type="term" value="C:plasma membrane"/>
    <property type="evidence" value="ECO:0007669"/>
    <property type="project" value="UniProtKB-SubCell"/>
</dbReference>
<evidence type="ECO:0000256" key="1">
    <source>
        <dbReference type="ARBA" id="ARBA00004202"/>
    </source>
</evidence>
<dbReference type="Gene3D" id="3.40.50.11820">
    <property type="match status" value="1"/>
</dbReference>
<dbReference type="InterPro" id="IPR051612">
    <property type="entry name" value="Teichoic_Acid_Biosynth"/>
</dbReference>
<protein>
    <submittedName>
        <fullName evidence="7">CDP-glycerol glycerophosphotransferase family protein</fullName>
    </submittedName>
</protein>
<comment type="subcellular location">
    <subcellularLocation>
        <location evidence="1">Cell membrane</location>
        <topology evidence="1">Peripheral membrane protein</topology>
    </subcellularLocation>
</comment>
<dbReference type="InterPro" id="IPR043149">
    <property type="entry name" value="TagF_N"/>
</dbReference>
<comment type="similarity">
    <text evidence="2">Belongs to the CDP-glycerol glycerophosphotransferase family.</text>
</comment>
<dbReference type="AlphaFoldDB" id="A0A328PI01"/>
<evidence type="ECO:0000256" key="4">
    <source>
        <dbReference type="ARBA" id="ARBA00022679"/>
    </source>
</evidence>
<proteinExistence type="inferred from homology"/>
<gene>
    <name evidence="7" type="ORF">DPC56_04830</name>
</gene>
<keyword evidence="5" id="KW-0777">Teichoic acid biosynthesis</keyword>
<dbReference type="InterPro" id="IPR043148">
    <property type="entry name" value="TagF_C"/>
</dbReference>
<keyword evidence="4 7" id="KW-0808">Transferase</keyword>